<gene>
    <name evidence="2" type="ORF">NESM_000683100</name>
</gene>
<protein>
    <recommendedName>
        <fullName evidence="1">Rhodanese domain-containing protein</fullName>
    </recommendedName>
</protein>
<dbReference type="PROSITE" id="PS50206">
    <property type="entry name" value="RHODANESE_3"/>
    <property type="match status" value="1"/>
</dbReference>
<comment type="caution">
    <text evidence="2">The sequence shown here is derived from an EMBL/GenBank/DDBJ whole genome shotgun (WGS) entry which is preliminary data.</text>
</comment>
<evidence type="ECO:0000259" key="1">
    <source>
        <dbReference type="PROSITE" id="PS50206"/>
    </source>
</evidence>
<evidence type="ECO:0000313" key="3">
    <source>
        <dbReference type="Proteomes" id="UP001430356"/>
    </source>
</evidence>
<dbReference type="SUPFAM" id="SSF52821">
    <property type="entry name" value="Rhodanese/Cell cycle control phosphatase"/>
    <property type="match status" value="1"/>
</dbReference>
<dbReference type="Proteomes" id="UP001430356">
    <property type="component" value="Unassembled WGS sequence"/>
</dbReference>
<dbReference type="Pfam" id="PF00581">
    <property type="entry name" value="Rhodanese"/>
    <property type="match status" value="1"/>
</dbReference>
<sequence length="131" mass="14542">MSLPEFTHPFSIYETQAVVRALESGSAAGVYLFDVREDFEVKAVPPLPRAVVVHFRDLEAAMKMWGAPFKNKYGVPKPSKKDRILVYALNARRASSAAAYLVEIGYRHTAYLGATLSEYLDSTQGGLEEDL</sequence>
<dbReference type="InterPro" id="IPR001763">
    <property type="entry name" value="Rhodanese-like_dom"/>
</dbReference>
<proteinExistence type="predicted"/>
<dbReference type="PANTHER" id="PTHR44086:SF10">
    <property type="entry name" value="THIOSULFATE SULFURTRANSFERASE_RHODANESE-LIKE DOMAIN-CONTAINING PROTEIN 3"/>
    <property type="match status" value="1"/>
</dbReference>
<dbReference type="EMBL" id="JAECZO010000103">
    <property type="protein sequence ID" value="KAK7197358.1"/>
    <property type="molecule type" value="Genomic_DNA"/>
</dbReference>
<dbReference type="InterPro" id="IPR036873">
    <property type="entry name" value="Rhodanese-like_dom_sf"/>
</dbReference>
<dbReference type="AlphaFoldDB" id="A0AAW0EX70"/>
<dbReference type="GO" id="GO:0004792">
    <property type="term" value="F:thiosulfate-cyanide sulfurtransferase activity"/>
    <property type="evidence" value="ECO:0007669"/>
    <property type="project" value="TreeGrafter"/>
</dbReference>
<dbReference type="PANTHER" id="PTHR44086">
    <property type="entry name" value="THIOSULFATE SULFURTRANSFERASE RDL2, MITOCHONDRIAL-RELATED"/>
    <property type="match status" value="1"/>
</dbReference>
<organism evidence="2 3">
    <name type="scientific">Novymonas esmeraldas</name>
    <dbReference type="NCBI Taxonomy" id="1808958"/>
    <lineage>
        <taxon>Eukaryota</taxon>
        <taxon>Discoba</taxon>
        <taxon>Euglenozoa</taxon>
        <taxon>Kinetoplastea</taxon>
        <taxon>Metakinetoplastina</taxon>
        <taxon>Trypanosomatida</taxon>
        <taxon>Trypanosomatidae</taxon>
        <taxon>Novymonas</taxon>
    </lineage>
</organism>
<dbReference type="GO" id="GO:0005739">
    <property type="term" value="C:mitochondrion"/>
    <property type="evidence" value="ECO:0007669"/>
    <property type="project" value="TreeGrafter"/>
</dbReference>
<evidence type="ECO:0000313" key="2">
    <source>
        <dbReference type="EMBL" id="KAK7197358.1"/>
    </source>
</evidence>
<keyword evidence="3" id="KW-1185">Reference proteome</keyword>
<feature type="domain" description="Rhodanese" evidence="1">
    <location>
        <begin position="26"/>
        <end position="124"/>
    </location>
</feature>
<dbReference type="Gene3D" id="3.40.250.10">
    <property type="entry name" value="Rhodanese-like domain"/>
    <property type="match status" value="1"/>
</dbReference>
<reference evidence="2 3" key="1">
    <citation type="journal article" date="2021" name="MBio">
        <title>A New Model Trypanosomatid, Novymonas esmeraldas: Genomic Perception of Its 'Candidatus Pandoraea novymonadis' Endosymbiont.</title>
        <authorList>
            <person name="Zakharova A."/>
            <person name="Saura A."/>
            <person name="Butenko A."/>
            <person name="Podesvova L."/>
            <person name="Warmusova S."/>
            <person name="Kostygov A.Y."/>
            <person name="Nenarokova A."/>
            <person name="Lukes J."/>
            <person name="Opperdoes F.R."/>
            <person name="Yurchenko V."/>
        </authorList>
    </citation>
    <scope>NUCLEOTIDE SEQUENCE [LARGE SCALE GENOMIC DNA]</scope>
    <source>
        <strain evidence="2 3">E262AT.01</strain>
    </source>
</reference>
<name>A0AAW0EX70_9TRYP</name>
<accession>A0AAW0EX70</accession>